<dbReference type="Gene3D" id="3.90.660.10">
    <property type="match status" value="1"/>
</dbReference>
<dbReference type="SUPFAM" id="SSF51905">
    <property type="entry name" value="FAD/NAD(P)-binding domain"/>
    <property type="match status" value="1"/>
</dbReference>
<dbReference type="GO" id="GO:0016491">
    <property type="term" value="F:oxidoreductase activity"/>
    <property type="evidence" value="ECO:0007669"/>
    <property type="project" value="InterPro"/>
</dbReference>
<dbReference type="InterPro" id="IPR036188">
    <property type="entry name" value="FAD/NAD-bd_sf"/>
</dbReference>
<protein>
    <recommendedName>
        <fullName evidence="1">Amine oxidase domain-containing protein</fullName>
    </recommendedName>
</protein>
<dbReference type="Pfam" id="PF01593">
    <property type="entry name" value="Amino_oxidase"/>
    <property type="match status" value="1"/>
</dbReference>
<feature type="domain" description="Amine oxidase" evidence="1">
    <location>
        <begin position="141"/>
        <end position="261"/>
    </location>
</feature>
<proteinExistence type="predicted"/>
<dbReference type="Proteomes" id="UP000183203">
    <property type="component" value="Unassembled WGS sequence"/>
</dbReference>
<accession>A0A1G6GVG2</accession>
<gene>
    <name evidence="2" type="ORF">SAMN05216418_0735</name>
</gene>
<evidence type="ECO:0000259" key="1">
    <source>
        <dbReference type="Pfam" id="PF01593"/>
    </source>
</evidence>
<dbReference type="RefSeq" id="WP_058230985.1">
    <property type="nucleotide sequence ID" value="NZ_FMYG01000001.1"/>
</dbReference>
<organism evidence="2 3">
    <name type="scientific">Microbacterium enclense</name>
    <dbReference type="NCBI Taxonomy" id="993073"/>
    <lineage>
        <taxon>Bacteria</taxon>
        <taxon>Bacillati</taxon>
        <taxon>Actinomycetota</taxon>
        <taxon>Actinomycetes</taxon>
        <taxon>Micrococcales</taxon>
        <taxon>Microbacteriaceae</taxon>
        <taxon>Microbacterium</taxon>
    </lineage>
</organism>
<evidence type="ECO:0000313" key="3">
    <source>
        <dbReference type="Proteomes" id="UP000183203"/>
    </source>
</evidence>
<dbReference type="STRING" id="993073.AS029_02460"/>
<reference evidence="2 3" key="1">
    <citation type="submission" date="2016-09" db="EMBL/GenBank/DDBJ databases">
        <authorList>
            <person name="Capua I."/>
            <person name="De Benedictis P."/>
            <person name="Joannis T."/>
            <person name="Lombin L.H."/>
            <person name="Cattoli G."/>
        </authorList>
    </citation>
    <scope>NUCLEOTIDE SEQUENCE [LARGE SCALE GENOMIC DNA]</scope>
    <source>
        <strain evidence="2 3">NIO-1002</strain>
    </source>
</reference>
<evidence type="ECO:0000313" key="2">
    <source>
        <dbReference type="EMBL" id="SDB86012.1"/>
    </source>
</evidence>
<dbReference type="AlphaFoldDB" id="A0A1G6GVG2"/>
<sequence length="309" mass="33037">MTVDVTVVGGGISGLACARAVRDAGRTVRVLDRGRRVGGRLASRTIDGRPVDLGASYFVVGEAEDFAHVVADWEERELARPWTDTFQVIDAYGTKTPKPGPMRWAAPLGLRTLALDLAEGLDVETERLVERAVPYRVDDEDAGEVVLAMPAPQAARLTGDAPGGSQEWDPVIAVVLRWDERQWDADLHGAFADGDADVTFIADDGDRRGDGAPVLVVHTTADRARRHLDDPDGAIAPVLAATRRLLRIDAEPAAARAHRWTFARPSETTGEPFFRSPGLSACGDAWGDSAAVRTAWTSGDALGRAVAAS</sequence>
<dbReference type="Gene3D" id="3.50.50.60">
    <property type="entry name" value="FAD/NAD(P)-binding domain"/>
    <property type="match status" value="1"/>
</dbReference>
<dbReference type="EMBL" id="FMYG01000001">
    <property type="protein sequence ID" value="SDB86012.1"/>
    <property type="molecule type" value="Genomic_DNA"/>
</dbReference>
<dbReference type="Pfam" id="PF13450">
    <property type="entry name" value="NAD_binding_8"/>
    <property type="match status" value="1"/>
</dbReference>
<dbReference type="OrthoDB" id="5792777at2"/>
<dbReference type="PANTHER" id="PTHR16128">
    <property type="entry name" value="FAD/NAD(P)-BINDING OXIDOREDUCTASE FAMILY PROTEIN"/>
    <property type="match status" value="1"/>
</dbReference>
<name>A0A1G6GVG2_9MICO</name>
<dbReference type="InterPro" id="IPR002937">
    <property type="entry name" value="Amino_oxidase"/>
</dbReference>
<dbReference type="PANTHER" id="PTHR16128:SF5">
    <property type="entry name" value="FAD_NAD(P)-BINDING OXIDOREDUCTASE FAMILY PROTEIN"/>
    <property type="match status" value="1"/>
</dbReference>